<dbReference type="Pfam" id="PF25413">
    <property type="entry name" value="Rossman_Mical"/>
    <property type="match status" value="1"/>
</dbReference>
<evidence type="ECO:0000256" key="11">
    <source>
        <dbReference type="ARBA" id="ARBA00022857"/>
    </source>
</evidence>
<keyword evidence="10" id="KW-0862">Zinc</keyword>
<evidence type="ECO:0000256" key="5">
    <source>
        <dbReference type="ARBA" id="ARBA00022490"/>
    </source>
</evidence>
<evidence type="ECO:0000256" key="8">
    <source>
        <dbReference type="ARBA" id="ARBA00022771"/>
    </source>
</evidence>
<keyword evidence="11" id="KW-0521">NADP</keyword>
<keyword evidence="8 17" id="KW-0863">Zinc-finger</keyword>
<comment type="subcellular location">
    <subcellularLocation>
        <location evidence="2">Cytoplasm</location>
    </subcellularLocation>
</comment>
<name>A0A8B6DL43_MYTGA</name>
<dbReference type="PROSITE" id="PS50021">
    <property type="entry name" value="CH"/>
    <property type="match status" value="1"/>
</dbReference>
<evidence type="ECO:0000256" key="16">
    <source>
        <dbReference type="ARBA" id="ARBA00049522"/>
    </source>
</evidence>
<dbReference type="GO" id="GO:0120501">
    <property type="term" value="F:F-actin monooxygenase activity"/>
    <property type="evidence" value="ECO:0007669"/>
    <property type="project" value="UniProtKB-EC"/>
</dbReference>
<evidence type="ECO:0000256" key="6">
    <source>
        <dbReference type="ARBA" id="ARBA00022630"/>
    </source>
</evidence>
<comment type="similarity">
    <text evidence="3">Belongs to the Mical family.</text>
</comment>
<dbReference type="PANTHER" id="PTHR23167:SF54">
    <property type="entry name" value="[F-ACTIN]-MONOOXYGENASE MICAL"/>
    <property type="match status" value="1"/>
</dbReference>
<feature type="region of interest" description="Disordered" evidence="19">
    <location>
        <begin position="688"/>
        <end position="709"/>
    </location>
</feature>
<dbReference type="PROSITE" id="PS01358">
    <property type="entry name" value="ZF_RANBP2_1"/>
    <property type="match status" value="1"/>
</dbReference>
<dbReference type="Pfam" id="PF00307">
    <property type="entry name" value="CH"/>
    <property type="match status" value="1"/>
</dbReference>
<dbReference type="SUPFAM" id="SSF90209">
    <property type="entry name" value="Ran binding protein zinc finger-like"/>
    <property type="match status" value="1"/>
</dbReference>
<evidence type="ECO:0000259" key="21">
    <source>
        <dbReference type="PROSITE" id="PS50199"/>
    </source>
</evidence>
<evidence type="ECO:0000256" key="13">
    <source>
        <dbReference type="ARBA" id="ARBA00023033"/>
    </source>
</evidence>
<dbReference type="SMART" id="SM01203">
    <property type="entry name" value="DUF3585"/>
    <property type="match status" value="1"/>
</dbReference>
<dbReference type="InterPro" id="IPR036443">
    <property type="entry name" value="Znf_RanBP2_sf"/>
</dbReference>
<dbReference type="InterPro" id="IPR057494">
    <property type="entry name" value="Rossman_Mical"/>
</dbReference>
<evidence type="ECO:0000256" key="7">
    <source>
        <dbReference type="ARBA" id="ARBA00022723"/>
    </source>
</evidence>
<dbReference type="Gene3D" id="3.50.50.60">
    <property type="entry name" value="FAD/NAD(P)-binding domain"/>
    <property type="match status" value="2"/>
</dbReference>
<evidence type="ECO:0000256" key="10">
    <source>
        <dbReference type="ARBA" id="ARBA00022833"/>
    </source>
</evidence>
<sequence>MTDKSNTTVDTRIYNRVLETFCHTKRWKNSKFLLRRTLLSYGLSKNWKFKRFLDHLKNKFQDTGKGEATKILIVGAGPCGLRIAIETAFLGCKVVLIDKRDAFTRNNVLHLWPFTVTDLKNIGIKQFFGRFCCGELDHISIRRLQLSLLKIALVVGVEVHTNVEFEGLKCPQKNGGTGWKAVCKPQNHKVSDFEFDVLVAATGARDALCEYKLQNENGIVIKEGFDRKEFRGRLSIAITANFVNSNTPVEMKAKEIGGVSSHFHQQLFKDLKTKKKIHLENFLTDGKKLLIGLIGQSIRAFLATRYWTTPNNIKKKYSDYTIDPKSRYPSINMKAVTANKAKQFYDDVQDDYYEDVVSPAKKIKRTDETVEFNDLLQWCQKVLKQHIQYNITDLTTSWRSGCEIGCLIHVFRPHLIQMKNLDPSIRLSTMETVVNIAQRELGIYPVITVSKMVNCSSENEVEMALYLTQFYQLFHEENILENISSDNRGISNTTTYMTETNIVKPREGRFEFPMEKDKTVEAGNDTCYICNTELFMMERLSVESVFCHRACLKCERCHCELNLENYRTQTSSKGRVRFFCPKHAGPNAKFTQSIRKRPSQVLDPINEPQPLKERSNIADRKRVPKSSEKPKIPPRPDFLARRVTSASIRRKDFYNTADDNKEVETEDKIFEHNFGASVRRAMGTFSIQLPESDDDENDKSSSESSDDDIEERLEATLGPNINKHMTIKDASQLWQTLRRDTKQRSIIQHLQDISDKTDATPDPSQQKLNMRPNRRGNERDTIQEDENEELESRISATSEIDGSNIYLRKEKQSAENRKSSKNEEMLEKAIKDLNRESREFDDRRFKFSATCYRPKSKGFEKGPAANQLTKGIRRSRPLLKRSDSDQTEVRHAQRVQLAARKLAIQRQQNKLFMAQEIKRQLEEAEIELCDVEQQGVEIEKQLKENTEILEENKQTLRRQLCSLYTRRQKLLQYEAELQSANDQFLPPSPKEEISEISPRNSSSEEEEYVIVAKSESQAFGIDNVTKKASDEAVETDKMFDIENPSEIANDVNEVAPKIISTDVKSTPNIADDGSQSEATGGDILSAEIEKLTFVDEYTTGTQNWECPFCTLYNDDTNSFCDACEAWKCSMCTYVNDTRKKKCEMCYNNKPQLDVHHNELRESDA</sequence>
<keyword evidence="7" id="KW-0479">Metal-binding</keyword>
<dbReference type="PROSITE" id="PS00478">
    <property type="entry name" value="LIM_DOMAIN_1"/>
    <property type="match status" value="1"/>
</dbReference>
<evidence type="ECO:0000256" key="4">
    <source>
        <dbReference type="ARBA" id="ARBA00012709"/>
    </source>
</evidence>
<dbReference type="InterPro" id="IPR001781">
    <property type="entry name" value="Znf_LIM"/>
</dbReference>
<feature type="region of interest" description="Disordered" evidence="19">
    <location>
        <begin position="595"/>
        <end position="637"/>
    </location>
</feature>
<dbReference type="EC" id="1.14.13.225" evidence="4"/>
<dbReference type="InterPro" id="IPR036872">
    <property type="entry name" value="CH_dom_sf"/>
</dbReference>
<dbReference type="InterPro" id="IPR050540">
    <property type="entry name" value="F-actin_Monoox_Mical"/>
</dbReference>
<evidence type="ECO:0000256" key="14">
    <source>
        <dbReference type="ARBA" id="ARBA00023038"/>
    </source>
</evidence>
<evidence type="ECO:0000259" key="20">
    <source>
        <dbReference type="PROSITE" id="PS50021"/>
    </source>
</evidence>
<proteinExistence type="inferred from homology"/>
<dbReference type="InterPro" id="IPR036188">
    <property type="entry name" value="FAD/NAD-bd_sf"/>
</dbReference>
<dbReference type="EMBL" id="UYJE01003622">
    <property type="protein sequence ID" value="VDI20841.1"/>
    <property type="molecule type" value="Genomic_DNA"/>
</dbReference>
<feature type="domain" description="RanBP2-type" evidence="21">
    <location>
        <begin position="1126"/>
        <end position="1151"/>
    </location>
</feature>
<dbReference type="GO" id="GO:0005737">
    <property type="term" value="C:cytoplasm"/>
    <property type="evidence" value="ECO:0007669"/>
    <property type="project" value="UniProtKB-SubCell"/>
</dbReference>
<comment type="catalytic activity">
    <reaction evidence="16">
        <text>L-methionyl-[F-actin] + NADPH + O2 + H(+) = L-methionyl-(R)-S-oxide-[F-actin] + NADP(+) + H2O</text>
        <dbReference type="Rhea" id="RHEA:51308"/>
        <dbReference type="Rhea" id="RHEA-COMP:12953"/>
        <dbReference type="Rhea" id="RHEA-COMP:12956"/>
        <dbReference type="ChEBI" id="CHEBI:15377"/>
        <dbReference type="ChEBI" id="CHEBI:15378"/>
        <dbReference type="ChEBI" id="CHEBI:15379"/>
        <dbReference type="ChEBI" id="CHEBI:16044"/>
        <dbReference type="ChEBI" id="CHEBI:45764"/>
        <dbReference type="ChEBI" id="CHEBI:57783"/>
        <dbReference type="ChEBI" id="CHEBI:58349"/>
        <dbReference type="EC" id="1.14.13.225"/>
    </reaction>
</comment>
<evidence type="ECO:0000313" key="22">
    <source>
        <dbReference type="EMBL" id="VDI20841.1"/>
    </source>
</evidence>
<keyword evidence="9" id="KW-0274">FAD</keyword>
<feature type="domain" description="Calponin-homology (CH)" evidence="20">
    <location>
        <begin position="369"/>
        <end position="472"/>
    </location>
</feature>
<dbReference type="AlphaFoldDB" id="A0A8B6DL43"/>
<feature type="region of interest" description="Disordered" evidence="19">
    <location>
        <begin position="982"/>
        <end position="1002"/>
    </location>
</feature>
<protein>
    <recommendedName>
        <fullName evidence="4">F-actin monooxygenase</fullName>
        <ecNumber evidence="4">1.14.13.225</ecNumber>
    </recommendedName>
</protein>
<comment type="cofactor">
    <cofactor evidence="1">
        <name>FAD</name>
        <dbReference type="ChEBI" id="CHEBI:57692"/>
    </cofactor>
</comment>
<feature type="coiled-coil region" evidence="18">
    <location>
        <begin position="904"/>
        <end position="959"/>
    </location>
</feature>
<keyword evidence="23" id="KW-1185">Reference proteome</keyword>
<feature type="region of interest" description="Disordered" evidence="19">
    <location>
        <begin position="750"/>
        <end position="797"/>
    </location>
</feature>
<evidence type="ECO:0000256" key="12">
    <source>
        <dbReference type="ARBA" id="ARBA00023002"/>
    </source>
</evidence>
<dbReference type="PANTHER" id="PTHR23167">
    <property type="entry name" value="CALPONIN HOMOLOGY DOMAIN-CONTAINING PROTEIN DDB_G0272472-RELATED"/>
    <property type="match status" value="1"/>
</dbReference>
<keyword evidence="14" id="KW-0440">LIM domain</keyword>
<dbReference type="InterPro" id="IPR022735">
    <property type="entry name" value="bMERB_dom"/>
</dbReference>
<evidence type="ECO:0000313" key="23">
    <source>
        <dbReference type="Proteomes" id="UP000596742"/>
    </source>
</evidence>
<evidence type="ECO:0000256" key="19">
    <source>
        <dbReference type="SAM" id="MobiDB-lite"/>
    </source>
</evidence>
<accession>A0A8B6DL43</accession>
<keyword evidence="6" id="KW-0285">Flavoprotein</keyword>
<dbReference type="SUPFAM" id="SSF51905">
    <property type="entry name" value="FAD/NAD(P)-binding domain"/>
    <property type="match status" value="1"/>
</dbReference>
<dbReference type="SUPFAM" id="SSF47576">
    <property type="entry name" value="Calponin-homology domain, CH-domain"/>
    <property type="match status" value="1"/>
</dbReference>
<organism evidence="22 23">
    <name type="scientific">Mytilus galloprovincialis</name>
    <name type="common">Mediterranean mussel</name>
    <dbReference type="NCBI Taxonomy" id="29158"/>
    <lineage>
        <taxon>Eukaryota</taxon>
        <taxon>Metazoa</taxon>
        <taxon>Spiralia</taxon>
        <taxon>Lophotrochozoa</taxon>
        <taxon>Mollusca</taxon>
        <taxon>Bivalvia</taxon>
        <taxon>Autobranchia</taxon>
        <taxon>Pteriomorphia</taxon>
        <taxon>Mytilida</taxon>
        <taxon>Mytiloidea</taxon>
        <taxon>Mytilidae</taxon>
        <taxon>Mytilinae</taxon>
        <taxon>Mytilus</taxon>
    </lineage>
</organism>
<dbReference type="Pfam" id="PF12130">
    <property type="entry name" value="bMERB_dom"/>
    <property type="match status" value="1"/>
</dbReference>
<dbReference type="InterPro" id="IPR001715">
    <property type="entry name" value="CH_dom"/>
</dbReference>
<keyword evidence="13" id="KW-0503">Monooxygenase</keyword>
<dbReference type="OrthoDB" id="20799at2759"/>
<keyword evidence="12 22" id="KW-0560">Oxidoreductase</keyword>
<dbReference type="InterPro" id="IPR001876">
    <property type="entry name" value="Znf_RanBP2"/>
</dbReference>
<keyword evidence="5" id="KW-0963">Cytoplasm</keyword>
<feature type="compositionally biased region" description="Basic and acidic residues" evidence="19">
    <location>
        <begin position="610"/>
        <end position="631"/>
    </location>
</feature>
<gene>
    <name evidence="22" type="ORF">MGAL_10B063238</name>
</gene>
<dbReference type="Gene3D" id="2.10.110.10">
    <property type="entry name" value="Cysteine Rich Protein"/>
    <property type="match status" value="1"/>
</dbReference>
<dbReference type="GO" id="GO:0003779">
    <property type="term" value="F:actin binding"/>
    <property type="evidence" value="ECO:0007669"/>
    <property type="project" value="UniProtKB-KW"/>
</dbReference>
<reference evidence="22" key="1">
    <citation type="submission" date="2018-11" db="EMBL/GenBank/DDBJ databases">
        <authorList>
            <person name="Alioto T."/>
            <person name="Alioto T."/>
        </authorList>
    </citation>
    <scope>NUCLEOTIDE SEQUENCE</scope>
</reference>
<feature type="coiled-coil region" evidence="18">
    <location>
        <begin position="816"/>
        <end position="843"/>
    </location>
</feature>
<dbReference type="Gene3D" id="2.30.30.380">
    <property type="entry name" value="Zn-finger domain of Sec23/24"/>
    <property type="match status" value="1"/>
</dbReference>
<evidence type="ECO:0000256" key="2">
    <source>
        <dbReference type="ARBA" id="ARBA00004496"/>
    </source>
</evidence>
<dbReference type="Proteomes" id="UP000596742">
    <property type="component" value="Unassembled WGS sequence"/>
</dbReference>
<dbReference type="PROSITE" id="PS50199">
    <property type="entry name" value="ZF_RANBP2_2"/>
    <property type="match status" value="1"/>
</dbReference>
<evidence type="ECO:0000256" key="1">
    <source>
        <dbReference type="ARBA" id="ARBA00001974"/>
    </source>
</evidence>
<evidence type="ECO:0000256" key="18">
    <source>
        <dbReference type="SAM" id="Coils"/>
    </source>
</evidence>
<dbReference type="Gene3D" id="1.10.418.10">
    <property type="entry name" value="Calponin-like domain"/>
    <property type="match status" value="1"/>
</dbReference>
<comment type="caution">
    <text evidence="22">The sequence shown here is derived from an EMBL/GenBank/DDBJ whole genome shotgun (WGS) entry which is preliminary data.</text>
</comment>
<dbReference type="GO" id="GO:0008270">
    <property type="term" value="F:zinc ion binding"/>
    <property type="evidence" value="ECO:0007669"/>
    <property type="project" value="UniProtKB-KW"/>
</dbReference>
<evidence type="ECO:0000256" key="3">
    <source>
        <dbReference type="ARBA" id="ARBA00008223"/>
    </source>
</evidence>
<evidence type="ECO:0000256" key="17">
    <source>
        <dbReference type="PROSITE-ProRule" id="PRU00322"/>
    </source>
</evidence>
<keyword evidence="18" id="KW-0175">Coiled coil</keyword>
<evidence type="ECO:0000256" key="9">
    <source>
        <dbReference type="ARBA" id="ARBA00022827"/>
    </source>
</evidence>
<keyword evidence="15" id="KW-0009">Actin-binding</keyword>
<evidence type="ECO:0000256" key="15">
    <source>
        <dbReference type="ARBA" id="ARBA00023203"/>
    </source>
</evidence>